<evidence type="ECO:0000256" key="2">
    <source>
        <dbReference type="SAM" id="Phobius"/>
    </source>
</evidence>
<feature type="transmembrane region" description="Helical" evidence="2">
    <location>
        <begin position="210"/>
        <end position="227"/>
    </location>
</feature>
<dbReference type="Proteomes" id="UP000053617">
    <property type="component" value="Unassembled WGS sequence"/>
</dbReference>
<accession>A0A0D2JEK7</accession>
<dbReference type="EMBL" id="KN847476">
    <property type="protein sequence ID" value="KIX07615.1"/>
    <property type="molecule type" value="Genomic_DNA"/>
</dbReference>
<evidence type="ECO:0000259" key="3">
    <source>
        <dbReference type="Pfam" id="PF20684"/>
    </source>
</evidence>
<keyword evidence="2" id="KW-0812">Transmembrane</keyword>
<name>A0A0D2JEK7_9EURO</name>
<dbReference type="RefSeq" id="XP_013274751.1">
    <property type="nucleotide sequence ID" value="XM_013419297.1"/>
</dbReference>
<feature type="domain" description="Rhodopsin" evidence="3">
    <location>
        <begin position="39"/>
        <end position="272"/>
    </location>
</feature>
<feature type="region of interest" description="Disordered" evidence="1">
    <location>
        <begin position="351"/>
        <end position="373"/>
    </location>
</feature>
<proteinExistence type="predicted"/>
<dbReference type="AlphaFoldDB" id="A0A0D2JEK7"/>
<feature type="transmembrane region" description="Helical" evidence="2">
    <location>
        <begin position="60"/>
        <end position="81"/>
    </location>
</feature>
<feature type="compositionally biased region" description="Polar residues" evidence="1">
    <location>
        <begin position="351"/>
        <end position="363"/>
    </location>
</feature>
<dbReference type="HOGENOM" id="CLU_493493_0_0_1"/>
<feature type="transmembrane region" description="Helical" evidence="2">
    <location>
        <begin position="101"/>
        <end position="122"/>
    </location>
</feature>
<reference evidence="4 5" key="1">
    <citation type="submission" date="2015-01" db="EMBL/GenBank/DDBJ databases">
        <title>The Genome Sequence of Rhinocladiella mackenzie CBS 650.93.</title>
        <authorList>
            <consortium name="The Broad Institute Genomics Platform"/>
            <person name="Cuomo C."/>
            <person name="de Hoog S."/>
            <person name="Gorbushina A."/>
            <person name="Stielow B."/>
            <person name="Teixiera M."/>
            <person name="Abouelleil A."/>
            <person name="Chapman S.B."/>
            <person name="Priest M."/>
            <person name="Young S.K."/>
            <person name="Wortman J."/>
            <person name="Nusbaum C."/>
            <person name="Birren B."/>
        </authorList>
    </citation>
    <scope>NUCLEOTIDE SEQUENCE [LARGE SCALE GENOMIC DNA]</scope>
    <source>
        <strain evidence="4 5">CBS 650.93</strain>
    </source>
</reference>
<feature type="transmembrane region" description="Helical" evidence="2">
    <location>
        <begin position="20"/>
        <end position="39"/>
    </location>
</feature>
<organism evidence="4 5">
    <name type="scientific">Rhinocladiella mackenziei CBS 650.93</name>
    <dbReference type="NCBI Taxonomy" id="1442369"/>
    <lineage>
        <taxon>Eukaryota</taxon>
        <taxon>Fungi</taxon>
        <taxon>Dikarya</taxon>
        <taxon>Ascomycota</taxon>
        <taxon>Pezizomycotina</taxon>
        <taxon>Eurotiomycetes</taxon>
        <taxon>Chaetothyriomycetidae</taxon>
        <taxon>Chaetothyriales</taxon>
        <taxon>Herpotrichiellaceae</taxon>
        <taxon>Rhinocladiella</taxon>
    </lineage>
</organism>
<dbReference type="VEuPathDB" id="FungiDB:Z518_02268"/>
<feature type="transmembrane region" description="Helical" evidence="2">
    <location>
        <begin position="175"/>
        <end position="198"/>
    </location>
</feature>
<dbReference type="OrthoDB" id="3918601at2759"/>
<evidence type="ECO:0000313" key="4">
    <source>
        <dbReference type="EMBL" id="KIX07615.1"/>
    </source>
</evidence>
<dbReference type="PANTHER" id="PTHR38794:SF3">
    <property type="entry name" value="INTEGRAL MEMBRANE PROTEIN"/>
    <property type="match status" value="1"/>
</dbReference>
<dbReference type="Pfam" id="PF20684">
    <property type="entry name" value="Fung_rhodopsin"/>
    <property type="match status" value="1"/>
</dbReference>
<protein>
    <recommendedName>
        <fullName evidence="3">Rhodopsin domain-containing protein</fullName>
    </recommendedName>
</protein>
<feature type="transmembrane region" description="Helical" evidence="2">
    <location>
        <begin position="247"/>
        <end position="270"/>
    </location>
</feature>
<dbReference type="InterPro" id="IPR049326">
    <property type="entry name" value="Rhodopsin_dom_fungi"/>
</dbReference>
<keyword evidence="5" id="KW-1185">Reference proteome</keyword>
<keyword evidence="2" id="KW-0472">Membrane</keyword>
<dbReference type="GeneID" id="25290339"/>
<sequence length="499" mass="55603">MTSEVLVNGGGGRMSDYNGATLEILTVVLAIVSFLVVLARGIARHRISRAIESTDMLLPLALVIAIAQSACVRFLLSNGLLGRHVSSLGAAEVSQYQKLTYISNLLFQSVLSLTQIIVVLLIKNVEPQLPVRIGCNFLLGLITVYSTLALSVLAFQCSLPTPWLASPGKCVDRQTFLIILITISLVIDVVTLILPVIMMCKLKTSLDKKIFVCILFGTRIALPLVTIPQVSHLRSVLVSHDPTWDSVSLQICIQVIMNIGIITACLPSLGRMMWETWSGRKSTWPSRDSSRSRDFGHELGLDNTQTCVQEKPHIPERNYALYTSRKDNLKNEVLVGVSQVGILDSTCPNQTLQKDPATPQCTVSRPDPVRMQKHPYRRPVSNRLSPVLEQPTSPQHPIIREATPIPAFGQHGTETERIPPSRSLSNRTQILSYVTETEGSFNDEDHSELDIDSYYLRNTQMVRSYIPSRTELVLQSMIEDLQKENSAVHPSQRWEYGWI</sequence>
<feature type="transmembrane region" description="Helical" evidence="2">
    <location>
        <begin position="134"/>
        <end position="155"/>
    </location>
</feature>
<keyword evidence="2" id="KW-1133">Transmembrane helix</keyword>
<evidence type="ECO:0000256" key="1">
    <source>
        <dbReference type="SAM" id="MobiDB-lite"/>
    </source>
</evidence>
<evidence type="ECO:0000313" key="5">
    <source>
        <dbReference type="Proteomes" id="UP000053617"/>
    </source>
</evidence>
<dbReference type="PANTHER" id="PTHR38794">
    <property type="entry name" value="INTEGRAL MEMBRANE PROTEIN"/>
    <property type="match status" value="1"/>
</dbReference>
<gene>
    <name evidence="4" type="ORF">Z518_02268</name>
</gene>